<evidence type="ECO:0000313" key="1">
    <source>
        <dbReference type="EMBL" id="KAK3686482.1"/>
    </source>
</evidence>
<dbReference type="Proteomes" id="UP001281147">
    <property type="component" value="Unassembled WGS sequence"/>
</dbReference>
<accession>A0ACC3MD61</accession>
<name>A0ACC3MD61_9PEZI</name>
<gene>
    <name evidence="1" type="ORF">LTR37_019767</name>
</gene>
<reference evidence="1" key="1">
    <citation type="submission" date="2023-07" db="EMBL/GenBank/DDBJ databases">
        <title>Black Yeasts Isolated from many extreme environments.</title>
        <authorList>
            <person name="Coleine C."/>
            <person name="Stajich J.E."/>
            <person name="Selbmann L."/>
        </authorList>
    </citation>
    <scope>NUCLEOTIDE SEQUENCE</scope>
    <source>
        <strain evidence="1">CCFEE 5714</strain>
    </source>
</reference>
<dbReference type="EMBL" id="JAUTXU010000317">
    <property type="protein sequence ID" value="KAK3686482.1"/>
    <property type="molecule type" value="Genomic_DNA"/>
</dbReference>
<protein>
    <submittedName>
        <fullName evidence="1">Uncharacterized protein</fullName>
    </submittedName>
</protein>
<comment type="caution">
    <text evidence="1">The sequence shown here is derived from an EMBL/GenBank/DDBJ whole genome shotgun (WGS) entry which is preliminary data.</text>
</comment>
<evidence type="ECO:0000313" key="2">
    <source>
        <dbReference type="Proteomes" id="UP001281147"/>
    </source>
</evidence>
<proteinExistence type="predicted"/>
<sequence length="1544" mass="169393">MSSYLWKAYYENDVLAFQKYLEAAAYNARPYAARGGSAGPVIGSPAHLATSPSVSGKARRAGASGTPSSGPGFTLTKTDINARDNTGQTLLHYAASSTAETAFHFASALVEHPLTDIYLQDYENGWTALHRAFYFGNVSIARLILERDAGDGLGRSLTQAYPTNALIKIKDREGLGPLDLYAVTIKDRTLRADGIGRARAGSNDSDEERAGPENDEEGGKVLIPFVNIKCDQLFTFGSNKNVSLGFGDEDDRQFPERINIRRPEHLVRRFYTEHLEQHEKKWTRHDPTYRPPHVNVSELWVEDIPWMPKTQPLNIQDVQMSKLHSAVLTSDPESNLYICGHGQGGRLGTGDEQTRFNFVCIESGALSGKRVATVALGLNHTLALSDEGEIFSWGSNGYGQLGYGLPKTATSEEDPISTIPRQIFGPLKREIVIGIAASRIHSVAHTGSSLFTFGKNEGQLGIVDSDARSLEVQVTPRKVAASLFASNITSVAAMDKATVCLLESHDVWVFANYGYAKVPFPLEGFTNYFLKQSFLVTTYDHEQNRIVKVTCGGDTICALSSRGEIYTFSIKERGDNQASASTTNPTKIRTSIMPPQRVWSPKKHNMAARDVDVDADGSIILSTEEGSVWKRTKRAKIKDATAAGTSDYQPKNYKYSRISGLTRVLAVRASAHGAYAAVKRDCDVTKTQIVVEEPTLWKDVFQLLSLKQPAARYAVDDELDDETRHRFWQGRRKIDPVQALKRAILESKDIEADLVGFAERCLGDPSASYDALIGTTASEVRIPVHRFIFTGRSRVIRRGFRDLCETSTFTIPDLVVSEIDDNGRTLVLFQGLDLLTIIDLAIYLYTDTFIDFWHLTRNAPKTAYRYRQVRTELMKIATKLELGKLEPAARQMVQPRPCLEMDLEIAFADPAFFYDGDLLVQLEDDEVRVHSALVRARCPFFEGLFMGRAGGRWLAGRDEEEDINVDLKHISAETFNLVLRHIYADTGAELFDDVVSVGLDDFLDTVMDVLSAANELMLDRLSQICQEVIGRFVNVRNVCGLLNAISPSSVHEFKDAALEYLCLSLESMLQGHHLNELDEDLLHELDNVARGNQLACMPFAKSGRAEVLLHERHPELAAVIDRNRQAKVDAASLRSKHLGIETLTPGALGDDLPSSPSQQKARRKSSSQMKSDRPSLKAKASSRDMMFTMDDEQDTDPQSPTQSPSIRPRTGAIGLASISSSPPEPQYDSGGLELALPATPQTPLMSGKNQSSSTQPWSATPLATPKTDMRDIMAQAASSRTSSLSQGLAATRASIPDGPSAISLPAPKMSQKDRKRLQQAQQLRLPAKTVPQDDARPEASSAKTTPAWQSVSGPKGPSLKEALGAQGSSDVDKPVTARATSTPQLTMRQTVAHTKPSNQPPTPVTGPSGQSALQQRSVSDAKPATPASAQQPRPSLAPQASNSKPIPQSIRHQPPVEPVFGLSISEIVAQQQYDKDAVKEAVTKRDLQDIQAEQEFEEWWSRESARVQEAEKGGSASSSKNAKKPRHRGRGKKGTGEGEQGTTS</sequence>
<keyword evidence="2" id="KW-1185">Reference proteome</keyword>
<organism evidence="1 2">
    <name type="scientific">Vermiconidia calcicola</name>
    <dbReference type="NCBI Taxonomy" id="1690605"/>
    <lineage>
        <taxon>Eukaryota</taxon>
        <taxon>Fungi</taxon>
        <taxon>Dikarya</taxon>
        <taxon>Ascomycota</taxon>
        <taxon>Pezizomycotina</taxon>
        <taxon>Dothideomycetes</taxon>
        <taxon>Dothideomycetidae</taxon>
        <taxon>Mycosphaerellales</taxon>
        <taxon>Extremaceae</taxon>
        <taxon>Vermiconidia</taxon>
    </lineage>
</organism>